<keyword evidence="3" id="KW-1185">Reference proteome</keyword>
<reference evidence="2 3" key="1">
    <citation type="journal article" date="2014" name="Appl. Environ. Microbiol.">
        <title>Insights into the Microbial Degradation of Rubber and Gutta-Percha by Analysis of the Complete Genome of Nocardia nova SH22a.</title>
        <authorList>
            <person name="Luo Q."/>
            <person name="Hiessl S."/>
            <person name="Poehlein A."/>
            <person name="Daniel R."/>
            <person name="Steinbuchel A."/>
        </authorList>
    </citation>
    <scope>NUCLEOTIDE SEQUENCE [LARGE SCALE GENOMIC DNA]</scope>
    <source>
        <strain evidence="2">SH22a</strain>
    </source>
</reference>
<dbReference type="OrthoDB" id="4276066at2"/>
<proteinExistence type="predicted"/>
<name>W5TLK3_9NOCA</name>
<dbReference type="InterPro" id="IPR029058">
    <property type="entry name" value="AB_hydrolase_fold"/>
</dbReference>
<keyword evidence="2" id="KW-0378">Hydrolase</keyword>
<dbReference type="SUPFAM" id="SSF53474">
    <property type="entry name" value="alpha/beta-Hydrolases"/>
    <property type="match status" value="1"/>
</dbReference>
<dbReference type="EMBL" id="CP006850">
    <property type="protein sequence ID" value="AHH18111.1"/>
    <property type="molecule type" value="Genomic_DNA"/>
</dbReference>
<accession>W5TLK3</accession>
<organism evidence="2 3">
    <name type="scientific">Nocardia nova SH22a</name>
    <dbReference type="NCBI Taxonomy" id="1415166"/>
    <lineage>
        <taxon>Bacteria</taxon>
        <taxon>Bacillati</taxon>
        <taxon>Actinomycetota</taxon>
        <taxon>Actinomycetes</taxon>
        <taxon>Mycobacteriales</taxon>
        <taxon>Nocardiaceae</taxon>
        <taxon>Nocardia</taxon>
    </lineage>
</organism>
<sequence>MTVETLTESTGRDIVTSRVVEVDGIPMSALCAEARRPRAVVLAVHGGATTARYFDCPNHPSLSLMRTAAALGYTVLALDRPGYGASAEHAAVFDDPARRVAACYGLADALLDSRPRGAGVFLAAHSAGCDLGLRMAADRRGGELVGLELAGTGLRKQPEALARIEQVMRTGKSALVSEMLWYPAHLHPPELVGGRTIGSPAPRYESAVVREWPDDLRALAPAVRIPVRMSHAEHEKFWRTDPSARDEIEALFDGAPRFLHHTQLDSGHNLSVGHAAAAYHLGLLSFVEQCALGAAQKAGQ</sequence>
<dbReference type="STRING" id="1415166.NONO_c33240"/>
<evidence type="ECO:0000313" key="3">
    <source>
        <dbReference type="Proteomes" id="UP000019150"/>
    </source>
</evidence>
<dbReference type="RefSeq" id="WP_051494717.1">
    <property type="nucleotide sequence ID" value="NZ_CP006850.1"/>
</dbReference>
<dbReference type="HOGENOM" id="CLU_058851_0_0_11"/>
<evidence type="ECO:0000313" key="2">
    <source>
        <dbReference type="EMBL" id="AHH18111.1"/>
    </source>
</evidence>
<dbReference type="KEGG" id="nno:NONO_c33240"/>
<dbReference type="Proteomes" id="UP000019150">
    <property type="component" value="Chromosome"/>
</dbReference>
<gene>
    <name evidence="2" type="ORF">NONO_c33240</name>
</gene>
<dbReference type="PATRIC" id="fig|1415166.3.peg.3412"/>
<dbReference type="Pfam" id="PF12146">
    <property type="entry name" value="Hydrolase_4"/>
    <property type="match status" value="1"/>
</dbReference>
<dbReference type="InterPro" id="IPR022742">
    <property type="entry name" value="Hydrolase_4"/>
</dbReference>
<dbReference type="GO" id="GO:0016787">
    <property type="term" value="F:hydrolase activity"/>
    <property type="evidence" value="ECO:0007669"/>
    <property type="project" value="UniProtKB-KW"/>
</dbReference>
<evidence type="ECO:0000259" key="1">
    <source>
        <dbReference type="Pfam" id="PF12146"/>
    </source>
</evidence>
<dbReference type="eggNOG" id="COG2267">
    <property type="taxonomic scope" value="Bacteria"/>
</dbReference>
<feature type="domain" description="Serine aminopeptidase S33" evidence="1">
    <location>
        <begin position="36"/>
        <end position="176"/>
    </location>
</feature>
<dbReference type="Gene3D" id="3.40.50.1820">
    <property type="entry name" value="alpha/beta hydrolase"/>
    <property type="match status" value="1"/>
</dbReference>
<protein>
    <submittedName>
        <fullName evidence="2">Alpha/beta hydrolase family protein</fullName>
    </submittedName>
</protein>
<dbReference type="AlphaFoldDB" id="W5TLK3"/>